<evidence type="ECO:0000313" key="2">
    <source>
        <dbReference type="EMBL" id="ASL05016.1"/>
    </source>
</evidence>
<protein>
    <submittedName>
        <fullName evidence="2">Salivary protein</fullName>
    </submittedName>
</protein>
<sequence length="244" mass="26940">MVAGIQISLLVVVLFLGYAGLNRAESIKDRQVAEIVDDGTDPDIPLQEEPICKDGKCTLKLNMGIPWVKSHLEGKMEFGYKGADNTVEGSSGMSYVPFGGSPTSFKLFSEIHCEGEDTVALRIGAGVGKTISWQEVKGKISQKLPPICIPIPGATVVSLCLFLTKYKYHHEDKSLEFCLLLQIRATVIAGIGFKIVNLHNRCMVLRREHFTRIGDGVKAVPSFAKKQATSMQQMFQRSFSFRRS</sequence>
<dbReference type="OrthoDB" id="6640390at2759"/>
<feature type="signal peptide" evidence="1">
    <location>
        <begin position="1"/>
        <end position="24"/>
    </location>
</feature>
<name>A0A220XII7_NILLU</name>
<accession>A0A220XII7</accession>
<dbReference type="AlphaFoldDB" id="A0A220XII7"/>
<keyword evidence="1" id="KW-0732">Signal</keyword>
<proteinExistence type="evidence at transcript level"/>
<reference evidence="2" key="1">
    <citation type="submission" date="2017-06" db="EMBL/GenBank/DDBJ databases">
        <title>Secretome analysis and in planta expression of salivary proteins reveals a potential large effector repertoire of the brown planthopper, Nilaparvata lugens.</title>
        <authorList>
            <person name="Rao W."/>
            <person name="Zheng X."/>
            <person name="Liu B."/>
            <person name="Du B."/>
            <person name="He G."/>
        </authorList>
    </citation>
    <scope>NUCLEOTIDE SEQUENCE</scope>
</reference>
<dbReference type="EMBL" id="MF278710">
    <property type="protein sequence ID" value="ASL05016.1"/>
    <property type="molecule type" value="mRNA"/>
</dbReference>
<evidence type="ECO:0000256" key="1">
    <source>
        <dbReference type="SAM" id="SignalP"/>
    </source>
</evidence>
<feature type="chain" id="PRO_5012126370" evidence="1">
    <location>
        <begin position="25"/>
        <end position="244"/>
    </location>
</feature>
<organism evidence="2">
    <name type="scientific">Nilaparvata lugens</name>
    <name type="common">Brown planthopper</name>
    <dbReference type="NCBI Taxonomy" id="108931"/>
    <lineage>
        <taxon>Eukaryota</taxon>
        <taxon>Metazoa</taxon>
        <taxon>Ecdysozoa</taxon>
        <taxon>Arthropoda</taxon>
        <taxon>Hexapoda</taxon>
        <taxon>Insecta</taxon>
        <taxon>Pterygota</taxon>
        <taxon>Neoptera</taxon>
        <taxon>Paraneoptera</taxon>
        <taxon>Hemiptera</taxon>
        <taxon>Auchenorrhyncha</taxon>
        <taxon>Fulgoroidea</taxon>
        <taxon>Delphacidae</taxon>
        <taxon>Delphacinae</taxon>
        <taxon>Nilaparvata</taxon>
    </lineage>
</organism>